<evidence type="ECO:0000313" key="1">
    <source>
        <dbReference type="EMBL" id="AXY73599.1"/>
    </source>
</evidence>
<protein>
    <submittedName>
        <fullName evidence="1">Uncharacterized protein</fullName>
    </submittedName>
</protein>
<dbReference type="KEGG" id="pseg:D3H65_06210"/>
<name>A0A3B7MK21_9BACT</name>
<gene>
    <name evidence="1" type="ORF">D3H65_06210</name>
</gene>
<reference evidence="1 2" key="1">
    <citation type="submission" date="2018-09" db="EMBL/GenBank/DDBJ databases">
        <title>Genome sequencing of strain 6GH32-13.</title>
        <authorList>
            <person name="Weon H.-Y."/>
            <person name="Heo J."/>
            <person name="Kwon S.-W."/>
        </authorList>
    </citation>
    <scope>NUCLEOTIDE SEQUENCE [LARGE SCALE GENOMIC DNA]</scope>
    <source>
        <strain evidence="1 2">5GH32-13</strain>
    </source>
</reference>
<organism evidence="1 2">
    <name type="scientific">Paraflavitalea soli</name>
    <dbReference type="NCBI Taxonomy" id="2315862"/>
    <lineage>
        <taxon>Bacteria</taxon>
        <taxon>Pseudomonadati</taxon>
        <taxon>Bacteroidota</taxon>
        <taxon>Chitinophagia</taxon>
        <taxon>Chitinophagales</taxon>
        <taxon>Chitinophagaceae</taxon>
        <taxon>Paraflavitalea</taxon>
    </lineage>
</organism>
<evidence type="ECO:0000313" key="2">
    <source>
        <dbReference type="Proteomes" id="UP000263900"/>
    </source>
</evidence>
<sequence length="327" mass="36961">MVISLLSPQAARCQDDGVFNRINGTRIKNSVFIYFDKDLTLYYSIDDEDITHKLDADMIFNIKNNHKNDFQVYFHFYNPLRTTVKSTQKNVEDPSYKAITDFIAKLPTGATKDASETKDKALPGDDKKMTEVKPSVILNQWILEFVTLIKPDAIVASEDLLKKYNAIADRINDIQTTEQFLFGELNIPSTGSTNRTVSGWVKLTASNLYKVDDDYTKFNDELTTAGNWKDVLAERDKDAKDKLKDVQKLLTSDFDALFTADLIPARLKEFKSYSTIFAKTLTTATQASFASQESLITQDSTLIKRLTDFAKDFSGVSVNGKIMHEGF</sequence>
<dbReference type="Proteomes" id="UP000263900">
    <property type="component" value="Chromosome"/>
</dbReference>
<accession>A0A3B7MK21</accession>
<proteinExistence type="predicted"/>
<dbReference type="AlphaFoldDB" id="A0A3B7MK21"/>
<dbReference type="EMBL" id="CP032157">
    <property type="protein sequence ID" value="AXY73599.1"/>
    <property type="molecule type" value="Genomic_DNA"/>
</dbReference>
<keyword evidence="2" id="KW-1185">Reference proteome</keyword>
<dbReference type="OrthoDB" id="1496278at2"/>